<dbReference type="Gene3D" id="3.30.70.100">
    <property type="match status" value="1"/>
</dbReference>
<dbReference type="EMBL" id="HBNS01059201">
    <property type="protein sequence ID" value="CAE4665030.1"/>
    <property type="molecule type" value="Transcribed_RNA"/>
</dbReference>
<feature type="domain" description="Acylphosphatase-like" evidence="4">
    <location>
        <begin position="85"/>
        <end position="176"/>
    </location>
</feature>
<dbReference type="SUPFAM" id="SSF54975">
    <property type="entry name" value="Acylphosphatase/BLUF domain-like"/>
    <property type="match status" value="1"/>
</dbReference>
<dbReference type="InterPro" id="IPR036046">
    <property type="entry name" value="Acylphosphatase-like_dom_sf"/>
</dbReference>
<keyword evidence="3" id="KW-0732">Signal</keyword>
<accession>A0A6U3QK21</accession>
<comment type="caution">
    <text evidence="1">Lacks conserved residue(s) required for the propagation of feature annotation.</text>
</comment>
<comment type="similarity">
    <text evidence="2">Belongs to the acylphosphatase family.</text>
</comment>
<evidence type="ECO:0000259" key="4">
    <source>
        <dbReference type="PROSITE" id="PS51160"/>
    </source>
</evidence>
<sequence length="179" mass="19525">MNSIHAMLAAIATMLLITAVPSTSAFTVLEPTALRTASTMASIPESSMNKAFARQQTTFGDRSRIYRMADGDADVGVADPNEMVARRIVVTGDVQGGYYRSCVANEAGRFRRLKGTMTPPDDSKQAEIYVEGKRKVVDGFVRWCKKGNVGLSQQVKVEEVFDEVPTGLHDTFAVDTGRE</sequence>
<feature type="chain" id="PRO_5030160077" description="Acylphosphatase-like domain-containing protein" evidence="3">
    <location>
        <begin position="26"/>
        <end position="179"/>
    </location>
</feature>
<dbReference type="PROSITE" id="PS51160">
    <property type="entry name" value="ACYLPHOSPHATASE_3"/>
    <property type="match status" value="1"/>
</dbReference>
<evidence type="ECO:0000256" key="1">
    <source>
        <dbReference type="PROSITE-ProRule" id="PRU00520"/>
    </source>
</evidence>
<reference evidence="5" key="1">
    <citation type="submission" date="2021-01" db="EMBL/GenBank/DDBJ databases">
        <authorList>
            <person name="Corre E."/>
            <person name="Pelletier E."/>
            <person name="Niang G."/>
            <person name="Scheremetjew M."/>
            <person name="Finn R."/>
            <person name="Kale V."/>
            <person name="Holt S."/>
            <person name="Cochrane G."/>
            <person name="Meng A."/>
            <person name="Brown T."/>
            <person name="Cohen L."/>
        </authorList>
    </citation>
    <scope>NUCLEOTIDE SEQUENCE</scope>
    <source>
        <strain evidence="5">GSO104</strain>
    </source>
</reference>
<protein>
    <recommendedName>
        <fullName evidence="4">Acylphosphatase-like domain-containing protein</fullName>
    </recommendedName>
</protein>
<dbReference type="InterPro" id="IPR001792">
    <property type="entry name" value="Acylphosphatase-like_dom"/>
</dbReference>
<proteinExistence type="inferred from homology"/>
<feature type="signal peptide" evidence="3">
    <location>
        <begin position="1"/>
        <end position="25"/>
    </location>
</feature>
<organism evidence="5">
    <name type="scientific">Ditylum brightwellii</name>
    <dbReference type="NCBI Taxonomy" id="49249"/>
    <lineage>
        <taxon>Eukaryota</taxon>
        <taxon>Sar</taxon>
        <taxon>Stramenopiles</taxon>
        <taxon>Ochrophyta</taxon>
        <taxon>Bacillariophyta</taxon>
        <taxon>Mediophyceae</taxon>
        <taxon>Lithodesmiophycidae</taxon>
        <taxon>Lithodesmiales</taxon>
        <taxon>Lithodesmiaceae</taxon>
        <taxon>Ditylum</taxon>
    </lineage>
</organism>
<evidence type="ECO:0000256" key="2">
    <source>
        <dbReference type="RuleBase" id="RU004168"/>
    </source>
</evidence>
<evidence type="ECO:0000313" key="5">
    <source>
        <dbReference type="EMBL" id="CAE4665030.1"/>
    </source>
</evidence>
<evidence type="ECO:0000256" key="3">
    <source>
        <dbReference type="SAM" id="SignalP"/>
    </source>
</evidence>
<dbReference type="Pfam" id="PF00708">
    <property type="entry name" value="Acylphosphatase"/>
    <property type="match status" value="1"/>
</dbReference>
<gene>
    <name evidence="5" type="ORF">DBRI00130_LOCUS42563</name>
</gene>
<name>A0A6U3QK21_9STRA</name>
<dbReference type="AlphaFoldDB" id="A0A6U3QK21"/>